<evidence type="ECO:0000313" key="2">
    <source>
        <dbReference type="EMBL" id="CAE0372068.1"/>
    </source>
</evidence>
<sequence>MLGATEIRSSSFRGSPVPFPTIPSSETPTQQQQQEQEQYHEETNELVVPDLALTDLPIGLMWKELRSRGWKQNVHEQRGLIYISPNGRHEFSELEDIRSYLQAIPRDSILQQRKDKESVPNDHLPSVEDNDSEDVESSSKAQKEARPRKKLKLMNTLITYQDNGKCAIHPARRAGRKRTVVKESKKY</sequence>
<protein>
    <submittedName>
        <fullName evidence="2">Uncharacterized protein</fullName>
    </submittedName>
</protein>
<proteinExistence type="predicted"/>
<reference evidence="2" key="1">
    <citation type="submission" date="2021-01" db="EMBL/GenBank/DDBJ databases">
        <authorList>
            <person name="Corre E."/>
            <person name="Pelletier E."/>
            <person name="Niang G."/>
            <person name="Scheremetjew M."/>
            <person name="Finn R."/>
            <person name="Kale V."/>
            <person name="Holt S."/>
            <person name="Cochrane G."/>
            <person name="Meng A."/>
            <person name="Brown T."/>
            <person name="Cohen L."/>
        </authorList>
    </citation>
    <scope>NUCLEOTIDE SEQUENCE</scope>
    <source>
        <strain evidence="2">CCMP1510</strain>
    </source>
</reference>
<feature type="compositionally biased region" description="Low complexity" evidence="1">
    <location>
        <begin position="26"/>
        <end position="36"/>
    </location>
</feature>
<feature type="region of interest" description="Disordered" evidence="1">
    <location>
        <begin position="1"/>
        <end position="46"/>
    </location>
</feature>
<dbReference type="AlphaFoldDB" id="A0A6S8EPN3"/>
<organism evidence="2">
    <name type="scientific">Aureoumbra lagunensis</name>
    <dbReference type="NCBI Taxonomy" id="44058"/>
    <lineage>
        <taxon>Eukaryota</taxon>
        <taxon>Sar</taxon>
        <taxon>Stramenopiles</taxon>
        <taxon>Ochrophyta</taxon>
        <taxon>Pelagophyceae</taxon>
        <taxon>Pelagomonadales</taxon>
        <taxon>Aureoumbra</taxon>
    </lineage>
</organism>
<evidence type="ECO:0000313" key="3">
    <source>
        <dbReference type="EMBL" id="CAE0372070.1"/>
    </source>
</evidence>
<evidence type="ECO:0000256" key="1">
    <source>
        <dbReference type="SAM" id="MobiDB-lite"/>
    </source>
</evidence>
<dbReference type="EMBL" id="HBIJ01019645">
    <property type="protein sequence ID" value="CAE0372070.1"/>
    <property type="molecule type" value="Transcribed_RNA"/>
</dbReference>
<feature type="region of interest" description="Disordered" evidence="1">
    <location>
        <begin position="109"/>
        <end position="151"/>
    </location>
</feature>
<dbReference type="EMBL" id="HBIJ01019643">
    <property type="protein sequence ID" value="CAE0372068.1"/>
    <property type="molecule type" value="Transcribed_RNA"/>
</dbReference>
<name>A0A6S8EPN3_9STRA</name>
<accession>A0A6S8EPN3</accession>
<gene>
    <name evidence="2" type="ORF">ALAG00032_LOCUS12851</name>
    <name evidence="3" type="ORF">ALAG00032_LOCUS12853</name>
</gene>